<dbReference type="SUPFAM" id="SSF46955">
    <property type="entry name" value="Putative DNA-binding domain"/>
    <property type="match status" value="1"/>
</dbReference>
<feature type="domain" description="HTH merR-type" evidence="5">
    <location>
        <begin position="5"/>
        <end position="74"/>
    </location>
</feature>
<dbReference type="Gene3D" id="1.10.490.50">
    <property type="entry name" value="Antibiotic binding domain of TipA-like multidrug resistance regulators"/>
    <property type="match status" value="1"/>
</dbReference>
<organism evidence="6 7">
    <name type="scientific">Sphingomonas koreensis</name>
    <dbReference type="NCBI Taxonomy" id="93064"/>
    <lineage>
        <taxon>Bacteria</taxon>
        <taxon>Pseudomonadati</taxon>
        <taxon>Pseudomonadota</taxon>
        <taxon>Alphaproteobacteria</taxon>
        <taxon>Sphingomonadales</taxon>
        <taxon>Sphingomonadaceae</taxon>
        <taxon>Sphingomonas</taxon>
    </lineage>
</organism>
<dbReference type="Pfam" id="PF07739">
    <property type="entry name" value="TipAS"/>
    <property type="match status" value="1"/>
</dbReference>
<dbReference type="PROSITE" id="PS50937">
    <property type="entry name" value="HTH_MERR_2"/>
    <property type="match status" value="1"/>
</dbReference>
<dbReference type="Gene3D" id="1.10.1660.10">
    <property type="match status" value="1"/>
</dbReference>
<dbReference type="PANTHER" id="PTHR30204">
    <property type="entry name" value="REDOX-CYCLING DRUG-SENSING TRANSCRIPTIONAL ACTIVATOR SOXR"/>
    <property type="match status" value="1"/>
</dbReference>
<dbReference type="PRINTS" id="PR00040">
    <property type="entry name" value="HTHMERR"/>
</dbReference>
<evidence type="ECO:0000259" key="5">
    <source>
        <dbReference type="PROSITE" id="PS50937"/>
    </source>
</evidence>
<dbReference type="GO" id="GO:0003677">
    <property type="term" value="F:DNA binding"/>
    <property type="evidence" value="ECO:0007669"/>
    <property type="project" value="UniProtKB-KW"/>
</dbReference>
<dbReference type="InterPro" id="IPR009061">
    <property type="entry name" value="DNA-bd_dom_put_sf"/>
</dbReference>
<reference evidence="6 7" key="1">
    <citation type="submission" date="2018-07" db="EMBL/GenBank/DDBJ databases">
        <title>Genomic and Epidemiologic Investigation of an Indolent Hospital Outbreak.</title>
        <authorList>
            <person name="Johnson R.C."/>
            <person name="Deming C."/>
            <person name="Conlan S."/>
            <person name="Zellmer C.J."/>
            <person name="Michelin A.V."/>
            <person name="Lee-Lin S."/>
            <person name="Thomas P.J."/>
            <person name="Park M."/>
            <person name="Weingarten R.A."/>
            <person name="Less J."/>
            <person name="Dekker J.P."/>
            <person name="Frank K.M."/>
            <person name="Musser K.A."/>
            <person name="Mcquiston J.R."/>
            <person name="Henderson D.K."/>
            <person name="Lau A.F."/>
            <person name="Palmore T.N."/>
            <person name="Segre J.A."/>
        </authorList>
    </citation>
    <scope>NUCLEOTIDE SEQUENCE [LARGE SCALE GENOMIC DNA]</scope>
    <source>
        <strain evidence="6 7">SK-CDC1_0717</strain>
    </source>
</reference>
<evidence type="ECO:0000313" key="7">
    <source>
        <dbReference type="Proteomes" id="UP000287746"/>
    </source>
</evidence>
<dbReference type="InterPro" id="IPR036244">
    <property type="entry name" value="TipA-like_antibiotic-bd"/>
</dbReference>
<keyword evidence="4" id="KW-0804">Transcription</keyword>
<dbReference type="InterPro" id="IPR047057">
    <property type="entry name" value="MerR_fam"/>
</dbReference>
<evidence type="ECO:0000313" key="6">
    <source>
        <dbReference type="EMBL" id="RSY76339.1"/>
    </source>
</evidence>
<evidence type="ECO:0000256" key="4">
    <source>
        <dbReference type="ARBA" id="ARBA00023163"/>
    </source>
</evidence>
<comment type="caution">
    <text evidence="6">The sequence shown here is derived from an EMBL/GenBank/DDBJ whole genome shotgun (WGS) entry which is preliminary data.</text>
</comment>
<protein>
    <submittedName>
        <fullName evidence="6">MerR family transcriptional regulator</fullName>
    </submittedName>
</protein>
<name>A0A430FXD3_9SPHN</name>
<dbReference type="InterPro" id="IPR012925">
    <property type="entry name" value="TipAS_dom"/>
</dbReference>
<dbReference type="EMBL" id="QQYZ01000041">
    <property type="protein sequence ID" value="RSY76339.1"/>
    <property type="molecule type" value="Genomic_DNA"/>
</dbReference>
<evidence type="ECO:0000256" key="2">
    <source>
        <dbReference type="ARBA" id="ARBA00023125"/>
    </source>
</evidence>
<keyword evidence="3" id="KW-0010">Activator</keyword>
<dbReference type="AlphaFoldDB" id="A0A430FXD3"/>
<dbReference type="SMART" id="SM00422">
    <property type="entry name" value="HTH_MERR"/>
    <property type="match status" value="1"/>
</dbReference>
<gene>
    <name evidence="6" type="ORF">DAH66_21855</name>
</gene>
<evidence type="ECO:0000256" key="3">
    <source>
        <dbReference type="ARBA" id="ARBA00023159"/>
    </source>
</evidence>
<dbReference type="Proteomes" id="UP000287746">
    <property type="component" value="Unassembled WGS sequence"/>
</dbReference>
<dbReference type="PANTHER" id="PTHR30204:SF90">
    <property type="entry name" value="HTH-TYPE TRANSCRIPTIONAL ACTIVATOR MTA"/>
    <property type="match status" value="1"/>
</dbReference>
<dbReference type="GO" id="GO:0003700">
    <property type="term" value="F:DNA-binding transcription factor activity"/>
    <property type="evidence" value="ECO:0007669"/>
    <property type="project" value="InterPro"/>
</dbReference>
<dbReference type="Pfam" id="PF13411">
    <property type="entry name" value="MerR_1"/>
    <property type="match status" value="1"/>
</dbReference>
<dbReference type="SUPFAM" id="SSF89082">
    <property type="entry name" value="Antibiotic binding domain of TipA-like multidrug resistance regulators"/>
    <property type="match status" value="1"/>
</dbReference>
<dbReference type="InterPro" id="IPR000551">
    <property type="entry name" value="MerR-type_HTH_dom"/>
</dbReference>
<evidence type="ECO:0000256" key="1">
    <source>
        <dbReference type="ARBA" id="ARBA00023015"/>
    </source>
</evidence>
<dbReference type="CDD" id="cd01106">
    <property type="entry name" value="HTH_TipAL-Mta"/>
    <property type="match status" value="1"/>
</dbReference>
<accession>A0A430FXD3</accession>
<proteinExistence type="predicted"/>
<sequence>MRNGMRTVRQVAKAARISVRTLHHYDAIGLLKPAHVGANGYRYYGRTELLRLQQILFYRELGMALGEIGSILDDPGFDPLTALKGHRAALAARIDQYRDPIRTIDRTIASLEKDEAMADSDYYAGIAPETRERWEREAKHFWGEEAVNAAQVKARSFSKEKVAAIQAEMEAIRGDFQRLFAEGAEPGSDAAQAVTARHYAWVCHSWIPDAKAFAGLGRFYVENPEFRGTYDDGALPGTADFIAEAMAIYADRSL</sequence>
<keyword evidence="2" id="KW-0238">DNA-binding</keyword>
<keyword evidence="1" id="KW-0805">Transcription regulation</keyword>